<dbReference type="PANTHER" id="PTHR23272:SF161">
    <property type="entry name" value="ZINC FINGER BED DOMAIN-CONTAINING PROTEIN RICESLEEPER 1-LIKE"/>
    <property type="match status" value="1"/>
</dbReference>
<dbReference type="Pfam" id="PF07727">
    <property type="entry name" value="RVT_2"/>
    <property type="match status" value="1"/>
</dbReference>
<feature type="transmembrane region" description="Helical" evidence="1">
    <location>
        <begin position="250"/>
        <end position="267"/>
    </location>
</feature>
<proteinExistence type="predicted"/>
<evidence type="ECO:0000313" key="4">
    <source>
        <dbReference type="EMBL" id="KAK4388240.1"/>
    </source>
</evidence>
<keyword evidence="1" id="KW-0812">Transmembrane</keyword>
<dbReference type="InterPro" id="IPR043502">
    <property type="entry name" value="DNA/RNA_pol_sf"/>
</dbReference>
<dbReference type="EMBL" id="JACGWL010000014">
    <property type="protein sequence ID" value="KAK4388240.1"/>
    <property type="molecule type" value="Genomic_DNA"/>
</dbReference>
<keyword evidence="1" id="KW-0472">Membrane</keyword>
<dbReference type="Proteomes" id="UP001289374">
    <property type="component" value="Unassembled WGS sequence"/>
</dbReference>
<gene>
    <name evidence="4" type="ORF">Sango_2430600</name>
</gene>
<evidence type="ECO:0000256" key="1">
    <source>
        <dbReference type="SAM" id="Phobius"/>
    </source>
</evidence>
<dbReference type="InterPro" id="IPR029472">
    <property type="entry name" value="Copia-like_N"/>
</dbReference>
<dbReference type="InterPro" id="IPR013103">
    <property type="entry name" value="RVT_2"/>
</dbReference>
<dbReference type="AlphaFoldDB" id="A0AAE1W7H9"/>
<protein>
    <submittedName>
        <fullName evidence="4">Retrovirus-related Pol polyprotein from transposon RE1</fullName>
    </submittedName>
</protein>
<accession>A0AAE1W7H9</accession>
<feature type="domain" description="Retrotransposon Copia-like N-terminal" evidence="3">
    <location>
        <begin position="101"/>
        <end position="142"/>
    </location>
</feature>
<evidence type="ECO:0000259" key="2">
    <source>
        <dbReference type="Pfam" id="PF07727"/>
    </source>
</evidence>
<evidence type="ECO:0000313" key="5">
    <source>
        <dbReference type="Proteomes" id="UP001289374"/>
    </source>
</evidence>
<sequence length="489" mass="55665">MAISLKVAFNSCEDVDLAYKTDLSRQPFEGIPTDYDRERAKVLERVTSMVAPPVHKLCSLFCLKKPNEEDAHLEPSYEGLWILHSYSEKYLINKFNFLVTDGMVLVSAPFDGTNFLAWRRSVIIAFRAKMKLGFVYGRYAMPEKTSDKYETWIRVDSMSCTYVVLAQVDAVQEPRSFVDNRNVNNAFLHGQLHEEVYMLPPEGYDKAVGGLVCRLKKSLYGLKQASRQWNIELTFELQCYGFKQSPHDHCLFIFSAASIFVALIVYVDDVLLTGNSMDGLTNVKRYLDDLFTIKNLGHAKYFLGLELARSSHGTYVTQRNTCLILLMNVIMMMLSPLPLLYLNSVNLFSITPALGRCSPFGSPGSSFSRVSSSFSSSVRTSMQYTDYEATRTFTIEQEFSMYTTGRKGDCVKSELEKYLGEDVEMHRDKFDIINWWKVNTQRSSLSPKIVQTLICTQDWIWKDSKPTSIEDDLSELEVVEIGIIVIGGV</sequence>
<feature type="domain" description="Reverse transcriptase Ty1/copia-type" evidence="2">
    <location>
        <begin position="170"/>
        <end position="320"/>
    </location>
</feature>
<reference evidence="4" key="1">
    <citation type="submission" date="2020-06" db="EMBL/GenBank/DDBJ databases">
        <authorList>
            <person name="Li T."/>
            <person name="Hu X."/>
            <person name="Zhang T."/>
            <person name="Song X."/>
            <person name="Zhang H."/>
            <person name="Dai N."/>
            <person name="Sheng W."/>
            <person name="Hou X."/>
            <person name="Wei L."/>
        </authorList>
    </citation>
    <scope>NUCLEOTIDE SEQUENCE</scope>
    <source>
        <strain evidence="4">K16</strain>
        <tissue evidence="4">Leaf</tissue>
    </source>
</reference>
<reference evidence="4" key="2">
    <citation type="journal article" date="2024" name="Plant">
        <title>Genomic evolution and insights into agronomic trait innovations of Sesamum species.</title>
        <authorList>
            <person name="Miao H."/>
            <person name="Wang L."/>
            <person name="Qu L."/>
            <person name="Liu H."/>
            <person name="Sun Y."/>
            <person name="Le M."/>
            <person name="Wang Q."/>
            <person name="Wei S."/>
            <person name="Zheng Y."/>
            <person name="Lin W."/>
            <person name="Duan Y."/>
            <person name="Cao H."/>
            <person name="Xiong S."/>
            <person name="Wang X."/>
            <person name="Wei L."/>
            <person name="Li C."/>
            <person name="Ma Q."/>
            <person name="Ju M."/>
            <person name="Zhao R."/>
            <person name="Li G."/>
            <person name="Mu C."/>
            <person name="Tian Q."/>
            <person name="Mei H."/>
            <person name="Zhang T."/>
            <person name="Gao T."/>
            <person name="Zhang H."/>
        </authorList>
    </citation>
    <scope>NUCLEOTIDE SEQUENCE</scope>
    <source>
        <strain evidence="4">K16</strain>
    </source>
</reference>
<comment type="caution">
    <text evidence="4">The sequence shown here is derived from an EMBL/GenBank/DDBJ whole genome shotgun (WGS) entry which is preliminary data.</text>
</comment>
<name>A0AAE1W7H9_9LAMI</name>
<evidence type="ECO:0000259" key="3">
    <source>
        <dbReference type="Pfam" id="PF14244"/>
    </source>
</evidence>
<dbReference type="SUPFAM" id="SSF56672">
    <property type="entry name" value="DNA/RNA polymerases"/>
    <property type="match status" value="1"/>
</dbReference>
<keyword evidence="1" id="KW-1133">Transmembrane helix</keyword>
<dbReference type="Pfam" id="PF14244">
    <property type="entry name" value="Retrotran_gag_3"/>
    <property type="match status" value="1"/>
</dbReference>
<keyword evidence="5" id="KW-1185">Reference proteome</keyword>
<dbReference type="PANTHER" id="PTHR23272">
    <property type="entry name" value="BED FINGER-RELATED"/>
    <property type="match status" value="1"/>
</dbReference>
<organism evidence="4 5">
    <name type="scientific">Sesamum angolense</name>
    <dbReference type="NCBI Taxonomy" id="2727404"/>
    <lineage>
        <taxon>Eukaryota</taxon>
        <taxon>Viridiplantae</taxon>
        <taxon>Streptophyta</taxon>
        <taxon>Embryophyta</taxon>
        <taxon>Tracheophyta</taxon>
        <taxon>Spermatophyta</taxon>
        <taxon>Magnoliopsida</taxon>
        <taxon>eudicotyledons</taxon>
        <taxon>Gunneridae</taxon>
        <taxon>Pentapetalae</taxon>
        <taxon>asterids</taxon>
        <taxon>lamiids</taxon>
        <taxon>Lamiales</taxon>
        <taxon>Pedaliaceae</taxon>
        <taxon>Sesamum</taxon>
    </lineage>
</organism>
<feature type="transmembrane region" description="Helical" evidence="1">
    <location>
        <begin position="323"/>
        <end position="342"/>
    </location>
</feature>